<name>A0A8J2IW84_FUSEQ</name>
<dbReference type="Proteomes" id="UP000693738">
    <property type="component" value="Unassembled WGS sequence"/>
</dbReference>
<organism evidence="3 4">
    <name type="scientific">Fusarium equiseti</name>
    <name type="common">Fusarium scirpi</name>
    <dbReference type="NCBI Taxonomy" id="61235"/>
    <lineage>
        <taxon>Eukaryota</taxon>
        <taxon>Fungi</taxon>
        <taxon>Dikarya</taxon>
        <taxon>Ascomycota</taxon>
        <taxon>Pezizomycotina</taxon>
        <taxon>Sordariomycetes</taxon>
        <taxon>Hypocreomycetidae</taxon>
        <taxon>Hypocreales</taxon>
        <taxon>Nectriaceae</taxon>
        <taxon>Fusarium</taxon>
        <taxon>Fusarium incarnatum-equiseti species complex</taxon>
    </lineage>
</organism>
<evidence type="ECO:0000313" key="3">
    <source>
        <dbReference type="EMBL" id="CAG7566216.1"/>
    </source>
</evidence>
<sequence>MHSTAAHLLLILAMAMSLLRGTLAQTTVFIMDDGGSFNCPGVLRNNNGNDGKMYCCVGGELDLSTCEGWPICTGSSWSAKPVSCAATVPVTATDYGAQIRSARSKYLEDDEPTITSDSVSPAASDGGQASAVSATSTAVESTASDSGSNIIARGLAGGLVGGLMALWIGL</sequence>
<feature type="chain" id="PRO_5035298308" evidence="2">
    <location>
        <begin position="25"/>
        <end position="170"/>
    </location>
</feature>
<gene>
    <name evidence="3" type="ORF">FEQUK3_LOCUS11932</name>
</gene>
<evidence type="ECO:0000256" key="1">
    <source>
        <dbReference type="SAM" id="MobiDB-lite"/>
    </source>
</evidence>
<reference evidence="3" key="1">
    <citation type="submission" date="2021-05" db="EMBL/GenBank/DDBJ databases">
        <authorList>
            <person name="Khan N."/>
        </authorList>
    </citation>
    <scope>NUCLEOTIDE SEQUENCE</scope>
</reference>
<comment type="caution">
    <text evidence="3">The sequence shown here is derived from an EMBL/GenBank/DDBJ whole genome shotgun (WGS) entry which is preliminary data.</text>
</comment>
<evidence type="ECO:0000313" key="4">
    <source>
        <dbReference type="Proteomes" id="UP000693738"/>
    </source>
</evidence>
<feature type="signal peptide" evidence="2">
    <location>
        <begin position="1"/>
        <end position="24"/>
    </location>
</feature>
<protein>
    <submittedName>
        <fullName evidence="3">Uncharacterized protein</fullName>
    </submittedName>
</protein>
<proteinExistence type="predicted"/>
<feature type="region of interest" description="Disordered" evidence="1">
    <location>
        <begin position="106"/>
        <end position="135"/>
    </location>
</feature>
<dbReference type="EMBL" id="CAJSTJ010000195">
    <property type="protein sequence ID" value="CAG7566216.1"/>
    <property type="molecule type" value="Genomic_DNA"/>
</dbReference>
<evidence type="ECO:0000256" key="2">
    <source>
        <dbReference type="SAM" id="SignalP"/>
    </source>
</evidence>
<dbReference type="AlphaFoldDB" id="A0A8J2IW84"/>
<keyword evidence="2" id="KW-0732">Signal</keyword>
<accession>A0A8J2IW84</accession>